<dbReference type="PANTHER" id="PTHR15486">
    <property type="entry name" value="ANCIENT UBIQUITOUS PROTEIN"/>
    <property type="match status" value="1"/>
</dbReference>
<dbReference type="PANTHER" id="PTHR15486:SF0">
    <property type="entry name" value="GLYCEROL-3-PHOSPHATE ACYLTRANSFERASE 1"/>
    <property type="match status" value="1"/>
</dbReference>
<dbReference type="EMBL" id="JACMSC010000014">
    <property type="protein sequence ID" value="KAG6490134.1"/>
    <property type="molecule type" value="Genomic_DNA"/>
</dbReference>
<gene>
    <name evidence="3" type="ORF">ZIOFF_051417</name>
</gene>
<evidence type="ECO:0000256" key="1">
    <source>
        <dbReference type="ARBA" id="ARBA00004370"/>
    </source>
</evidence>
<protein>
    <submittedName>
        <fullName evidence="3">Uncharacterized protein</fullName>
    </submittedName>
</protein>
<evidence type="ECO:0000256" key="2">
    <source>
        <dbReference type="ARBA" id="ARBA00023136"/>
    </source>
</evidence>
<dbReference type="GO" id="GO:0016020">
    <property type="term" value="C:membrane"/>
    <property type="evidence" value="ECO:0007669"/>
    <property type="project" value="UniProtKB-SubCell"/>
</dbReference>
<accession>A0A8J5G2A9</accession>
<organism evidence="3 4">
    <name type="scientific">Zingiber officinale</name>
    <name type="common">Ginger</name>
    <name type="synonym">Amomum zingiber</name>
    <dbReference type="NCBI Taxonomy" id="94328"/>
    <lineage>
        <taxon>Eukaryota</taxon>
        <taxon>Viridiplantae</taxon>
        <taxon>Streptophyta</taxon>
        <taxon>Embryophyta</taxon>
        <taxon>Tracheophyta</taxon>
        <taxon>Spermatophyta</taxon>
        <taxon>Magnoliopsida</taxon>
        <taxon>Liliopsida</taxon>
        <taxon>Zingiberales</taxon>
        <taxon>Zingiberaceae</taxon>
        <taxon>Zingiber</taxon>
    </lineage>
</organism>
<dbReference type="SUPFAM" id="SSF69593">
    <property type="entry name" value="Glycerol-3-phosphate (1)-acyltransferase"/>
    <property type="match status" value="1"/>
</dbReference>
<sequence length="122" mass="13929">MRTVRLTRDRGRDAATMRRLLAVEGGLAVCPEGTTCREPYLLRFSPLFAEVAEEVVPVALDARVGMLILWNLTRMVIQRNLNLFPNLQECNIVHCPMLKNSILPSNRYLQINLCPNLEYVEC</sequence>
<comment type="subcellular location">
    <subcellularLocation>
        <location evidence="1">Membrane</location>
    </subcellularLocation>
</comment>
<evidence type="ECO:0000313" key="3">
    <source>
        <dbReference type="EMBL" id="KAG6490134.1"/>
    </source>
</evidence>
<dbReference type="GO" id="GO:0010143">
    <property type="term" value="P:cutin biosynthetic process"/>
    <property type="evidence" value="ECO:0007669"/>
    <property type="project" value="TreeGrafter"/>
</dbReference>
<comment type="caution">
    <text evidence="3">The sequence shown here is derived from an EMBL/GenBank/DDBJ whole genome shotgun (WGS) entry which is preliminary data.</text>
</comment>
<keyword evidence="2" id="KW-0472">Membrane</keyword>
<reference evidence="3 4" key="1">
    <citation type="submission" date="2020-08" db="EMBL/GenBank/DDBJ databases">
        <title>Plant Genome Project.</title>
        <authorList>
            <person name="Zhang R.-G."/>
        </authorList>
    </citation>
    <scope>NUCLEOTIDE SEQUENCE [LARGE SCALE GENOMIC DNA]</scope>
    <source>
        <tissue evidence="3">Rhizome</tissue>
    </source>
</reference>
<proteinExistence type="predicted"/>
<evidence type="ECO:0000313" key="4">
    <source>
        <dbReference type="Proteomes" id="UP000734854"/>
    </source>
</evidence>
<name>A0A8J5G2A9_ZINOF</name>
<dbReference type="AlphaFoldDB" id="A0A8J5G2A9"/>
<dbReference type="GO" id="GO:0016791">
    <property type="term" value="F:phosphatase activity"/>
    <property type="evidence" value="ECO:0007669"/>
    <property type="project" value="TreeGrafter"/>
</dbReference>
<keyword evidence="4" id="KW-1185">Reference proteome</keyword>
<dbReference type="GO" id="GO:0090447">
    <property type="term" value="F:glycerol-3-phosphate 2-O-acyltransferase activity"/>
    <property type="evidence" value="ECO:0007669"/>
    <property type="project" value="TreeGrafter"/>
</dbReference>
<dbReference type="Proteomes" id="UP000734854">
    <property type="component" value="Unassembled WGS sequence"/>
</dbReference>